<name>A0ACC1RNL2_9APHY</name>
<accession>A0ACC1RNL2</accession>
<evidence type="ECO:0000313" key="1">
    <source>
        <dbReference type="EMBL" id="KAJ3523464.1"/>
    </source>
</evidence>
<dbReference type="Proteomes" id="UP001148662">
    <property type="component" value="Unassembled WGS sequence"/>
</dbReference>
<organism evidence="1 2">
    <name type="scientific">Phlebia brevispora</name>
    <dbReference type="NCBI Taxonomy" id="194682"/>
    <lineage>
        <taxon>Eukaryota</taxon>
        <taxon>Fungi</taxon>
        <taxon>Dikarya</taxon>
        <taxon>Basidiomycota</taxon>
        <taxon>Agaricomycotina</taxon>
        <taxon>Agaricomycetes</taxon>
        <taxon>Polyporales</taxon>
        <taxon>Meruliaceae</taxon>
        <taxon>Phlebia</taxon>
    </lineage>
</organism>
<dbReference type="EMBL" id="JANHOG010002435">
    <property type="protein sequence ID" value="KAJ3523464.1"/>
    <property type="molecule type" value="Genomic_DNA"/>
</dbReference>
<sequence length="93" mass="10888">MSTLWQFTRRIVGFKKEESDAILNFLYDHIDRSIDSQVRARWEPNTIVLWDNRVTAHSAILDFIDTKEKRHGIRITPQAEKPIPALEGLKLDD</sequence>
<keyword evidence="2" id="KW-1185">Reference proteome</keyword>
<protein>
    <submittedName>
        <fullName evidence="1">Uncharacterized protein</fullName>
    </submittedName>
</protein>
<evidence type="ECO:0000313" key="2">
    <source>
        <dbReference type="Proteomes" id="UP001148662"/>
    </source>
</evidence>
<comment type="caution">
    <text evidence="1">The sequence shown here is derived from an EMBL/GenBank/DDBJ whole genome shotgun (WGS) entry which is preliminary data.</text>
</comment>
<gene>
    <name evidence="1" type="ORF">NM688_g8725</name>
</gene>
<proteinExistence type="predicted"/>
<reference evidence="1" key="1">
    <citation type="submission" date="2022-07" db="EMBL/GenBank/DDBJ databases">
        <title>Genome Sequence of Phlebia brevispora.</title>
        <authorList>
            <person name="Buettner E."/>
        </authorList>
    </citation>
    <scope>NUCLEOTIDE SEQUENCE</scope>
    <source>
        <strain evidence="1">MPL23</strain>
    </source>
</reference>